<dbReference type="InterPro" id="IPR000551">
    <property type="entry name" value="MerR-type_HTH_dom"/>
</dbReference>
<dbReference type="AlphaFoldDB" id="A0A221W6C4"/>
<dbReference type="Pfam" id="PF00376">
    <property type="entry name" value="MerR"/>
    <property type="match status" value="1"/>
</dbReference>
<dbReference type="KEGG" id="ahg:AHOG_19440"/>
<sequence>MSNDDMGVHVGASIGQAAALFDIAPSTLRWWEKTGLLPAPPRVNGRRVYDEQALRRVGVAYLCCLTGAMPLSQAASVTTGQAGKDWQENVSSQVARLDGELRRLRNARDYLLHLLRCPDDDVVAECTHLAGELAEHTPVGDVAVGDGLVAAARSLRPRGSDAVRDEKTRRRDEDGAGQARCAVCGDALATTARGRPRKYCSQACRQRRYRRSAASS</sequence>
<evidence type="ECO:0000313" key="7">
    <source>
        <dbReference type="Proteomes" id="UP000204221"/>
    </source>
</evidence>
<keyword evidence="2" id="KW-0805">Transcription regulation</keyword>
<evidence type="ECO:0000259" key="5">
    <source>
        <dbReference type="PROSITE" id="PS50937"/>
    </source>
</evidence>
<dbReference type="Proteomes" id="UP000204221">
    <property type="component" value="Chromosome"/>
</dbReference>
<protein>
    <submittedName>
        <fullName evidence="6">MerR family regulatory protein</fullName>
    </submittedName>
</protein>
<gene>
    <name evidence="6" type="ORF">AHOG_19440</name>
</gene>
<dbReference type="InterPro" id="IPR047057">
    <property type="entry name" value="MerR_fam"/>
</dbReference>
<dbReference type="GO" id="GO:0003700">
    <property type="term" value="F:DNA-binding transcription factor activity"/>
    <property type="evidence" value="ECO:0007669"/>
    <property type="project" value="InterPro"/>
</dbReference>
<dbReference type="SMART" id="SM00422">
    <property type="entry name" value="HTH_MERR"/>
    <property type="match status" value="1"/>
</dbReference>
<accession>A0A221W6C4</accession>
<evidence type="ECO:0000256" key="3">
    <source>
        <dbReference type="ARBA" id="ARBA00023125"/>
    </source>
</evidence>
<evidence type="ECO:0000256" key="2">
    <source>
        <dbReference type="ARBA" id="ARBA00023015"/>
    </source>
</evidence>
<organism evidence="6 7">
    <name type="scientific">Actinoalloteichus hoggarensis</name>
    <dbReference type="NCBI Taxonomy" id="1470176"/>
    <lineage>
        <taxon>Bacteria</taxon>
        <taxon>Bacillati</taxon>
        <taxon>Actinomycetota</taxon>
        <taxon>Actinomycetes</taxon>
        <taxon>Pseudonocardiales</taxon>
        <taxon>Pseudonocardiaceae</taxon>
        <taxon>Actinoalloteichus</taxon>
    </lineage>
</organism>
<evidence type="ECO:0000313" key="6">
    <source>
        <dbReference type="EMBL" id="ASO21510.1"/>
    </source>
</evidence>
<dbReference type="SUPFAM" id="SSF46955">
    <property type="entry name" value="Putative DNA-binding domain"/>
    <property type="match status" value="1"/>
</dbReference>
<keyword evidence="7" id="KW-1185">Reference proteome</keyword>
<dbReference type="GO" id="GO:0003677">
    <property type="term" value="F:DNA binding"/>
    <property type="evidence" value="ECO:0007669"/>
    <property type="project" value="UniProtKB-KW"/>
</dbReference>
<evidence type="ECO:0000256" key="1">
    <source>
        <dbReference type="ARBA" id="ARBA00022491"/>
    </source>
</evidence>
<feature type="domain" description="HTH merR-type" evidence="5">
    <location>
        <begin position="13"/>
        <end position="57"/>
    </location>
</feature>
<dbReference type="PANTHER" id="PTHR30204">
    <property type="entry name" value="REDOX-CYCLING DRUG-SENSING TRANSCRIPTIONAL ACTIVATOR SOXR"/>
    <property type="match status" value="1"/>
</dbReference>
<dbReference type="InterPro" id="IPR009061">
    <property type="entry name" value="DNA-bd_dom_put_sf"/>
</dbReference>
<proteinExistence type="predicted"/>
<dbReference type="PANTHER" id="PTHR30204:SF69">
    <property type="entry name" value="MERR-FAMILY TRANSCRIPTIONAL REGULATOR"/>
    <property type="match status" value="1"/>
</dbReference>
<dbReference type="PROSITE" id="PS50937">
    <property type="entry name" value="HTH_MERR_2"/>
    <property type="match status" value="1"/>
</dbReference>
<keyword evidence="3" id="KW-0238">DNA-binding</keyword>
<reference evidence="6 7" key="1">
    <citation type="submission" date="2017-07" db="EMBL/GenBank/DDBJ databases">
        <title>Complete genome sequence of Actinoalloteichus hoggarensis DSM 45943, type strain of Actinoalloteichus hoggarensis.</title>
        <authorList>
            <person name="Ruckert C."/>
            <person name="Nouioui I."/>
            <person name="Willmese J."/>
            <person name="van Wezel G."/>
            <person name="Klenk H.-P."/>
            <person name="Kalinowski J."/>
            <person name="Zotchev S.B."/>
        </authorList>
    </citation>
    <scope>NUCLEOTIDE SEQUENCE [LARGE SCALE GENOMIC DNA]</scope>
    <source>
        <strain evidence="6 7">DSM 45943</strain>
    </source>
</reference>
<dbReference type="EMBL" id="CP022521">
    <property type="protein sequence ID" value="ASO21510.1"/>
    <property type="molecule type" value="Genomic_DNA"/>
</dbReference>
<name>A0A221W6C4_9PSEU</name>
<evidence type="ECO:0000256" key="4">
    <source>
        <dbReference type="ARBA" id="ARBA00023163"/>
    </source>
</evidence>
<keyword evidence="1" id="KW-0678">Repressor</keyword>
<keyword evidence="4" id="KW-0804">Transcription</keyword>
<dbReference type="Gene3D" id="1.10.1660.10">
    <property type="match status" value="1"/>
</dbReference>